<evidence type="ECO:0000256" key="3">
    <source>
        <dbReference type="ARBA" id="ARBA00022741"/>
    </source>
</evidence>
<keyword evidence="4" id="KW-0378">Hydrolase</keyword>
<dbReference type="InterPro" id="IPR005481">
    <property type="entry name" value="BC-like_N"/>
</dbReference>
<dbReference type="InterPro" id="IPR050856">
    <property type="entry name" value="Biotin_carboxylase_complex"/>
</dbReference>
<dbReference type="InterPro" id="IPR011054">
    <property type="entry name" value="Rudment_hybrid_motif"/>
</dbReference>
<dbReference type="SUPFAM" id="SSF160467">
    <property type="entry name" value="PH0987 N-terminal domain-like"/>
    <property type="match status" value="1"/>
</dbReference>
<dbReference type="InterPro" id="IPR005482">
    <property type="entry name" value="Biotin_COase_C"/>
</dbReference>
<evidence type="ECO:0000256" key="7">
    <source>
        <dbReference type="PROSITE-ProRule" id="PRU00409"/>
    </source>
</evidence>
<evidence type="ECO:0000256" key="5">
    <source>
        <dbReference type="ARBA" id="ARBA00022840"/>
    </source>
</evidence>
<dbReference type="InterPro" id="IPR014084">
    <property type="entry name" value="Urea_COase"/>
</dbReference>
<dbReference type="PROSITE" id="PS00867">
    <property type="entry name" value="CPSASE_2"/>
    <property type="match status" value="1"/>
</dbReference>
<evidence type="ECO:0000313" key="12">
    <source>
        <dbReference type="Proteomes" id="UP001550535"/>
    </source>
</evidence>
<dbReference type="SUPFAM" id="SSF50891">
    <property type="entry name" value="Cyclophilin-like"/>
    <property type="match status" value="2"/>
</dbReference>
<dbReference type="SUPFAM" id="SSF56059">
    <property type="entry name" value="Glutathione synthetase ATP-binding domain-like"/>
    <property type="match status" value="1"/>
</dbReference>
<evidence type="ECO:0000259" key="10">
    <source>
        <dbReference type="PROSITE" id="PS50979"/>
    </source>
</evidence>
<dbReference type="SMART" id="SM00878">
    <property type="entry name" value="Biotin_carb_C"/>
    <property type="match status" value="1"/>
</dbReference>
<feature type="domain" description="Lipoyl-binding" evidence="8">
    <location>
        <begin position="1123"/>
        <end position="1201"/>
    </location>
</feature>
<dbReference type="Pfam" id="PF02785">
    <property type="entry name" value="Biotin_carb_C"/>
    <property type="match status" value="1"/>
</dbReference>
<feature type="domain" description="Biotin carboxylation" evidence="10">
    <location>
        <begin position="4"/>
        <end position="450"/>
    </location>
</feature>
<dbReference type="InterPro" id="IPR000089">
    <property type="entry name" value="Biotin_lipoyl"/>
</dbReference>
<feature type="domain" description="ATP-grasp" evidence="9">
    <location>
        <begin position="123"/>
        <end position="320"/>
    </location>
</feature>
<dbReference type="InterPro" id="IPR003778">
    <property type="entry name" value="CT_A_B"/>
</dbReference>
<organism evidence="11 12">
    <name type="scientific">Nocardia niwae</name>
    <dbReference type="NCBI Taxonomy" id="626084"/>
    <lineage>
        <taxon>Bacteria</taxon>
        <taxon>Bacillati</taxon>
        <taxon>Actinomycetota</taxon>
        <taxon>Actinomycetes</taxon>
        <taxon>Mycobacteriales</taxon>
        <taxon>Nocardiaceae</taxon>
        <taxon>Nocardia</taxon>
    </lineage>
</organism>
<dbReference type="NCBIfam" id="TIGR00724">
    <property type="entry name" value="urea_amlyse_rel"/>
    <property type="match status" value="1"/>
</dbReference>
<sequence>MSSEFDTVLVANRGEIACRIMRTARALGLKTVAVYSDADASAAHVEMADVAVRLGPGPAAESYLRADVVVEAALSSGARAIHPGYGFLSENADFAAAVEEAGIAFVGPTPAQLRVFGDKHTARMAARAVGVPLIPGSDLLESADHAVAEAERIGFPVMLKAVGGGGGIGMQACFGPDKVRAAYERVQRIAAANFGSAGVFLERFVARARHIEVQLFGDGNGRVVSLGTRDCSLQRRNQKVIEEAPAPGLAAELSQRLLAASRELARSVGYRSAGTVEFVYDADSGTASFLEMNTRLQVEHPVTEAVTGVDLVEWMLRLAGGDTSMVDEQPESGPAITGHAVEARVYAEDPGHDYRPSAGLITAAHFPDDIRVDTWVATGSEVSPYYDPLLAKVIGTGESRRDAFTALRTALAATRIYGVQTNLPQLRRASADGRVLRTEHTTTTLAEIRPVGRRIEVLRGGTMTTVQDYPGRIGLWDVGIPPSGPMDDLSFTLANTAVGNPIGVPALECTLQGPQLRFSDTTVVCVTGAPTPVTVDGRPVAMWEPVTVAAGAVLDIGAPIDTGLRTYLAVRGGIDAPLYHGSAATFTLGGFGGVTGKAVATGDVLGIAPADADASSTPATVPPDDRPVFTHDWQLAVGVGPQTAPAYFTDADMTQFCTHPWRVGSHANRTGIRLEGPKPAWSRTDGGEAGLHPSNLHDNPYSVGALNVSGDTPILLGPDGPSLGGFACPLTVVSAHRWRMGQLRPGDSVRFVPVDDDKAAALRASDGSRVPDLPTVSLTALHDRGVLGGFEASRDRPRVRYLRGGDDNVLVEYGEMVLDLGLRMRVHALAEALARVRLSGILDVTPGVRSLHIHFDPEVLPHYRLLGTLAELEVELPATTDLVVPSRTIRLPLSFDDPSIAEAIDRYRSGVRDSAPWLPSNTEFIRRINGLDSVDDVRTTVFDAEYLVLGLGDVYLGAPLAVPLDPRHRLVTTKYNPARTWTPSDAVGIGGKYLCVYGMASPGGYQLIGRTVPIWSSYRQSAPFEAGTPWLFRFFDRIVWEPVEAEQLLEYRAAAAAGRFDAEVSEGSFALADHLRLLRTEAGAIAEFEARQAAAFEAEKDAWRAAGEFERGTVAPVAAPIDDPLAGLPADATVVSAPMIGNVWRVEVAPGQRVAAGAPVAVLEAMKLELPVHSPAAGTVLKVLTTSGAKVEPGTPLVVIGVD</sequence>
<evidence type="ECO:0000259" key="9">
    <source>
        <dbReference type="PROSITE" id="PS50975"/>
    </source>
</evidence>
<dbReference type="PROSITE" id="PS50979">
    <property type="entry name" value="BC"/>
    <property type="match status" value="1"/>
</dbReference>
<proteinExistence type="predicted"/>
<reference evidence="11 12" key="1">
    <citation type="submission" date="2024-06" db="EMBL/GenBank/DDBJ databases">
        <title>The Natural Products Discovery Center: Release of the First 8490 Sequenced Strains for Exploring Actinobacteria Biosynthetic Diversity.</title>
        <authorList>
            <person name="Kalkreuter E."/>
            <person name="Kautsar S.A."/>
            <person name="Yang D."/>
            <person name="Bader C.D."/>
            <person name="Teijaro C.N."/>
            <person name="Fluegel L."/>
            <person name="Davis C.M."/>
            <person name="Simpson J.R."/>
            <person name="Lauterbach L."/>
            <person name="Steele A.D."/>
            <person name="Gui C."/>
            <person name="Meng S."/>
            <person name="Li G."/>
            <person name="Viehrig K."/>
            <person name="Ye F."/>
            <person name="Su P."/>
            <person name="Kiefer A.F."/>
            <person name="Nichols A."/>
            <person name="Cepeda A.J."/>
            <person name="Yan W."/>
            <person name="Fan B."/>
            <person name="Jiang Y."/>
            <person name="Adhikari A."/>
            <person name="Zheng C.-J."/>
            <person name="Schuster L."/>
            <person name="Cowan T.M."/>
            <person name="Smanski M.J."/>
            <person name="Chevrette M.G."/>
            <person name="De Carvalho L.P.S."/>
            <person name="Shen B."/>
        </authorList>
    </citation>
    <scope>NUCLEOTIDE SEQUENCE [LARGE SCALE GENOMIC DNA]</scope>
    <source>
        <strain evidence="11 12">NPDC019434</strain>
    </source>
</reference>
<dbReference type="Pfam" id="PF00364">
    <property type="entry name" value="Biotin_lipoyl"/>
    <property type="match status" value="1"/>
</dbReference>
<dbReference type="InterPro" id="IPR029000">
    <property type="entry name" value="Cyclophilin-like_dom_sf"/>
</dbReference>
<dbReference type="PROSITE" id="PS50968">
    <property type="entry name" value="BIOTINYL_LIPOYL"/>
    <property type="match status" value="1"/>
</dbReference>
<protein>
    <submittedName>
        <fullName evidence="11">Urea carboxylase</fullName>
        <ecNumber evidence="11">6.3.4.6</ecNumber>
    </submittedName>
</protein>
<dbReference type="SMART" id="SM00797">
    <property type="entry name" value="AHS2"/>
    <property type="match status" value="1"/>
</dbReference>
<dbReference type="CDD" id="cd06850">
    <property type="entry name" value="biotinyl_domain"/>
    <property type="match status" value="1"/>
</dbReference>
<dbReference type="NCBIfam" id="TIGR02712">
    <property type="entry name" value="urea_carbox"/>
    <property type="match status" value="1"/>
</dbReference>
<dbReference type="RefSeq" id="WP_063018860.1">
    <property type="nucleotide sequence ID" value="NZ_JBEYBR010000105.1"/>
</dbReference>
<keyword evidence="12" id="KW-1185">Reference proteome</keyword>
<dbReference type="Gene3D" id="2.40.100.10">
    <property type="entry name" value="Cyclophilin-like"/>
    <property type="match status" value="2"/>
</dbReference>
<comment type="caution">
    <text evidence="11">The sequence shown here is derived from an EMBL/GenBank/DDBJ whole genome shotgun (WGS) entry which is preliminary data.</text>
</comment>
<evidence type="ECO:0000256" key="2">
    <source>
        <dbReference type="ARBA" id="ARBA00022598"/>
    </source>
</evidence>
<dbReference type="PANTHER" id="PTHR18866">
    <property type="entry name" value="CARBOXYLASE:PYRUVATE/ACETYL-COA/PROPIONYL-COA CARBOXYLASE"/>
    <property type="match status" value="1"/>
</dbReference>
<dbReference type="Pfam" id="PF02786">
    <property type="entry name" value="CPSase_L_D2"/>
    <property type="match status" value="1"/>
</dbReference>
<dbReference type="Pfam" id="PF02682">
    <property type="entry name" value="CT_C_D"/>
    <property type="match status" value="1"/>
</dbReference>
<dbReference type="SUPFAM" id="SSF51230">
    <property type="entry name" value="Single hybrid motif"/>
    <property type="match status" value="1"/>
</dbReference>
<dbReference type="InterPro" id="IPR011764">
    <property type="entry name" value="Biotin_carboxylation_dom"/>
</dbReference>
<keyword evidence="3 7" id="KW-0547">Nucleotide-binding</keyword>
<dbReference type="SUPFAM" id="SSF51246">
    <property type="entry name" value="Rudiment single hybrid motif"/>
    <property type="match status" value="1"/>
</dbReference>
<dbReference type="Pfam" id="PF00289">
    <property type="entry name" value="Biotin_carb_N"/>
    <property type="match status" value="1"/>
</dbReference>
<keyword evidence="2 11" id="KW-0436">Ligase</keyword>
<evidence type="ECO:0000313" key="11">
    <source>
        <dbReference type="EMBL" id="MEU2125902.1"/>
    </source>
</evidence>
<dbReference type="PANTHER" id="PTHR18866:SF128">
    <property type="entry name" value="UREA AMIDOLYASE"/>
    <property type="match status" value="1"/>
</dbReference>
<dbReference type="InterPro" id="IPR011761">
    <property type="entry name" value="ATP-grasp"/>
</dbReference>
<dbReference type="EC" id="6.3.4.6" evidence="11"/>
<dbReference type="Proteomes" id="UP001550535">
    <property type="component" value="Unassembled WGS sequence"/>
</dbReference>
<gene>
    <name evidence="11" type="primary">uca</name>
    <name evidence="11" type="ORF">ABZ507_29210</name>
</gene>
<dbReference type="SMART" id="SM00796">
    <property type="entry name" value="AHS1"/>
    <property type="match status" value="1"/>
</dbReference>
<dbReference type="InterPro" id="IPR011053">
    <property type="entry name" value="Single_hybrid_motif"/>
</dbReference>
<evidence type="ECO:0000256" key="6">
    <source>
        <dbReference type="ARBA" id="ARBA00023267"/>
    </source>
</evidence>
<dbReference type="Gene3D" id="3.30.1360.40">
    <property type="match status" value="1"/>
</dbReference>
<dbReference type="SUPFAM" id="SSF52440">
    <property type="entry name" value="PreATP-grasp domain"/>
    <property type="match status" value="1"/>
</dbReference>
<dbReference type="Gene3D" id="2.40.50.100">
    <property type="match status" value="1"/>
</dbReference>
<evidence type="ECO:0000256" key="1">
    <source>
        <dbReference type="ARBA" id="ARBA00001953"/>
    </source>
</evidence>
<dbReference type="GO" id="GO:0004847">
    <property type="term" value="F:urea carboxylase activity"/>
    <property type="evidence" value="ECO:0007669"/>
    <property type="project" value="UniProtKB-EC"/>
</dbReference>
<dbReference type="EMBL" id="JBEYBR010000105">
    <property type="protein sequence ID" value="MEU2125902.1"/>
    <property type="molecule type" value="Genomic_DNA"/>
</dbReference>
<name>A0ABV2XJ15_9NOCA</name>
<keyword evidence="6" id="KW-0092">Biotin</keyword>
<dbReference type="PROSITE" id="PS50975">
    <property type="entry name" value="ATP_GRASP"/>
    <property type="match status" value="1"/>
</dbReference>
<evidence type="ECO:0000259" key="8">
    <source>
        <dbReference type="PROSITE" id="PS50968"/>
    </source>
</evidence>
<dbReference type="Gene3D" id="3.30.470.20">
    <property type="entry name" value="ATP-grasp fold, B domain"/>
    <property type="match status" value="1"/>
</dbReference>
<keyword evidence="5 7" id="KW-0067">ATP-binding</keyword>
<dbReference type="Pfam" id="PF02626">
    <property type="entry name" value="CT_A_B"/>
    <property type="match status" value="1"/>
</dbReference>
<comment type="cofactor">
    <cofactor evidence="1">
        <name>biotin</name>
        <dbReference type="ChEBI" id="CHEBI:57586"/>
    </cofactor>
</comment>
<dbReference type="InterPro" id="IPR005479">
    <property type="entry name" value="CPAse_ATP-bd"/>
</dbReference>
<dbReference type="InterPro" id="IPR003833">
    <property type="entry name" value="CT_C_D"/>
</dbReference>
<evidence type="ECO:0000256" key="4">
    <source>
        <dbReference type="ARBA" id="ARBA00022801"/>
    </source>
</evidence>
<accession>A0ABV2XJ15</accession>
<dbReference type="InterPro" id="IPR016185">
    <property type="entry name" value="PreATP-grasp_dom_sf"/>
</dbReference>